<evidence type="ECO:0000256" key="3">
    <source>
        <dbReference type="ARBA" id="ARBA00022692"/>
    </source>
</evidence>
<feature type="transmembrane region" description="Helical" evidence="6">
    <location>
        <begin position="55"/>
        <end position="81"/>
    </location>
</feature>
<evidence type="ECO:0000256" key="4">
    <source>
        <dbReference type="ARBA" id="ARBA00022989"/>
    </source>
</evidence>
<comment type="similarity">
    <text evidence="2">Belongs to the TMEM54 family.</text>
</comment>
<evidence type="ECO:0000313" key="7">
    <source>
        <dbReference type="Ensembl" id="ENSOSIP00000012325.1"/>
    </source>
</evidence>
<dbReference type="Pfam" id="PF12304">
    <property type="entry name" value="BCLP"/>
    <property type="match status" value="1"/>
</dbReference>
<dbReference type="AlphaFoldDB" id="A0A8C7XGV6"/>
<dbReference type="Proteomes" id="UP000694383">
    <property type="component" value="Unplaced"/>
</dbReference>
<comment type="subcellular location">
    <subcellularLocation>
        <location evidence="1">Membrane</location>
        <topology evidence="1">Multi-pass membrane protein</topology>
    </subcellularLocation>
</comment>
<accession>A0A8C7XGV6</accession>
<evidence type="ECO:0000256" key="5">
    <source>
        <dbReference type="ARBA" id="ARBA00023136"/>
    </source>
</evidence>
<feature type="transmembrane region" description="Helical" evidence="6">
    <location>
        <begin position="159"/>
        <end position="188"/>
    </location>
</feature>
<protein>
    <submittedName>
        <fullName evidence="7">Transmembrane protein 54a</fullName>
    </submittedName>
</protein>
<feature type="transmembrane region" description="Helical" evidence="6">
    <location>
        <begin position="93"/>
        <end position="117"/>
    </location>
</feature>
<evidence type="ECO:0000313" key="8">
    <source>
        <dbReference type="Proteomes" id="UP000694383"/>
    </source>
</evidence>
<evidence type="ECO:0000256" key="1">
    <source>
        <dbReference type="ARBA" id="ARBA00004141"/>
    </source>
</evidence>
<dbReference type="PANTHER" id="PTHR31258">
    <property type="entry name" value="KERATINOCYTE-ASSOCIATED PROTEIN 3"/>
    <property type="match status" value="1"/>
</dbReference>
<dbReference type="GeneTree" id="ENSGT00390000004700"/>
<reference evidence="7" key="2">
    <citation type="submission" date="2025-09" db="UniProtKB">
        <authorList>
            <consortium name="Ensembl"/>
        </authorList>
    </citation>
    <scope>IDENTIFICATION</scope>
</reference>
<keyword evidence="8" id="KW-1185">Reference proteome</keyword>
<evidence type="ECO:0000256" key="6">
    <source>
        <dbReference type="SAM" id="Phobius"/>
    </source>
</evidence>
<organism evidence="7 8">
    <name type="scientific">Oryzias sinensis</name>
    <name type="common">Chinese medaka</name>
    <dbReference type="NCBI Taxonomy" id="183150"/>
    <lineage>
        <taxon>Eukaryota</taxon>
        <taxon>Metazoa</taxon>
        <taxon>Chordata</taxon>
        <taxon>Craniata</taxon>
        <taxon>Vertebrata</taxon>
        <taxon>Euteleostomi</taxon>
        <taxon>Actinopterygii</taxon>
        <taxon>Neopterygii</taxon>
        <taxon>Teleostei</taxon>
        <taxon>Neoteleostei</taxon>
        <taxon>Acanthomorphata</taxon>
        <taxon>Ovalentaria</taxon>
        <taxon>Atherinomorphae</taxon>
        <taxon>Beloniformes</taxon>
        <taxon>Adrianichthyidae</taxon>
        <taxon>Oryziinae</taxon>
        <taxon>Oryzias</taxon>
    </lineage>
</organism>
<keyword evidence="4 6" id="KW-1133">Transmembrane helix</keyword>
<reference evidence="7" key="1">
    <citation type="submission" date="2025-08" db="UniProtKB">
        <authorList>
            <consortium name="Ensembl"/>
        </authorList>
    </citation>
    <scope>IDENTIFICATION</scope>
</reference>
<dbReference type="PANTHER" id="PTHR31258:SF5">
    <property type="entry name" value="TMEM54 PROTEIN-RELATED"/>
    <property type="match status" value="1"/>
</dbReference>
<sequence length="277" mass="30825">MASTGICCANLKDNKALMKMGLALVLVGHVNFLLGGLVHGAVLRQINVHKQAQTLLYVVSNVIAIAAGLVGIISGITAIVLSKNKRNRTVMWVLLFFSFLAGLLGFASALGLSISFLKSILLDGRILLTHCVFSNLTSSSITDQCPFDPTRVWETTIGLWAPLIVMTTVQMVFSFRSFAVCASFLYLCPCRKRARNARRVSCLKISLQTSLVLELELYFFKHSKPKKLKMNKIDVYLNISCFKMWSITSYNLIGKLRVKKDPYSSIYMCKRAIIITL</sequence>
<name>A0A8C7XGV6_9TELE</name>
<dbReference type="InterPro" id="IPR020977">
    <property type="entry name" value="Beta-casein-like"/>
</dbReference>
<feature type="transmembrane region" description="Helical" evidence="6">
    <location>
        <begin position="21"/>
        <end position="43"/>
    </location>
</feature>
<evidence type="ECO:0000256" key="2">
    <source>
        <dbReference type="ARBA" id="ARBA00011030"/>
    </source>
</evidence>
<keyword evidence="5 6" id="KW-0472">Membrane</keyword>
<keyword evidence="3 6" id="KW-0812">Transmembrane</keyword>
<dbReference type="Ensembl" id="ENSOSIT00000013058.1">
    <property type="protein sequence ID" value="ENSOSIP00000012325.1"/>
    <property type="gene ID" value="ENSOSIG00000007228.1"/>
</dbReference>
<proteinExistence type="inferred from homology"/>
<dbReference type="GO" id="GO:0016020">
    <property type="term" value="C:membrane"/>
    <property type="evidence" value="ECO:0007669"/>
    <property type="project" value="UniProtKB-SubCell"/>
</dbReference>